<dbReference type="InterPro" id="IPR029038">
    <property type="entry name" value="MetRS_Zn"/>
</dbReference>
<dbReference type="InterPro" id="IPR033911">
    <property type="entry name" value="MetRS_core"/>
</dbReference>
<evidence type="ECO:0000256" key="8">
    <source>
        <dbReference type="ARBA" id="ARBA00047364"/>
    </source>
</evidence>
<dbReference type="InterPro" id="IPR009080">
    <property type="entry name" value="tRNAsynth_Ia_anticodon-bd"/>
</dbReference>
<dbReference type="InterPro" id="IPR014758">
    <property type="entry name" value="Met-tRNA_synth"/>
</dbReference>
<comment type="subcellular location">
    <subcellularLocation>
        <location evidence="9">Cytoplasm</location>
    </subcellularLocation>
</comment>
<evidence type="ECO:0000256" key="6">
    <source>
        <dbReference type="ARBA" id="ARBA00022917"/>
    </source>
</evidence>
<dbReference type="InterPro" id="IPR023458">
    <property type="entry name" value="Met-tRNA_ligase_1"/>
</dbReference>
<protein>
    <recommendedName>
        <fullName evidence="9">Methionine--tRNA ligase</fullName>
        <ecNumber evidence="9">6.1.1.10</ecNumber>
    </recommendedName>
    <alternativeName>
        <fullName evidence="9">Methionyl-tRNA synthetase</fullName>
        <shortName evidence="9">MetRS</shortName>
    </alternativeName>
</protein>
<name>A0A8J8SE33_9FIRM</name>
<dbReference type="GO" id="GO:0046872">
    <property type="term" value="F:metal ion binding"/>
    <property type="evidence" value="ECO:0007669"/>
    <property type="project" value="UniProtKB-KW"/>
</dbReference>
<keyword evidence="13" id="KW-1185">Reference proteome</keyword>
<accession>A0A8J8SE33</accession>
<keyword evidence="9" id="KW-0963">Cytoplasm</keyword>
<dbReference type="Gene3D" id="1.10.730.10">
    <property type="entry name" value="Isoleucyl-tRNA Synthetase, Domain 1"/>
    <property type="match status" value="1"/>
</dbReference>
<dbReference type="PRINTS" id="PR01041">
    <property type="entry name" value="TRNASYNTHMET"/>
</dbReference>
<feature type="binding site" evidence="9">
    <location>
        <position position="144"/>
    </location>
    <ligand>
        <name>Zn(2+)</name>
        <dbReference type="ChEBI" id="CHEBI:29105"/>
    </ligand>
</feature>
<proteinExistence type="inferred from homology"/>
<evidence type="ECO:0000259" key="10">
    <source>
        <dbReference type="Pfam" id="PF09334"/>
    </source>
</evidence>
<feature type="short sequence motif" description="'KMSKS' region" evidence="9">
    <location>
        <begin position="327"/>
        <end position="331"/>
    </location>
</feature>
<evidence type="ECO:0000256" key="2">
    <source>
        <dbReference type="ARBA" id="ARBA00008258"/>
    </source>
</evidence>
<dbReference type="AlphaFoldDB" id="A0A8J8SE33"/>
<dbReference type="GO" id="GO:0004825">
    <property type="term" value="F:methionine-tRNA ligase activity"/>
    <property type="evidence" value="ECO:0007669"/>
    <property type="project" value="UniProtKB-UniRule"/>
</dbReference>
<keyword evidence="4 9" id="KW-0547">Nucleotide-binding</keyword>
<dbReference type="GO" id="GO:0005829">
    <property type="term" value="C:cytosol"/>
    <property type="evidence" value="ECO:0007669"/>
    <property type="project" value="TreeGrafter"/>
</dbReference>
<feature type="binding site" evidence="9">
    <location>
        <position position="153"/>
    </location>
    <ligand>
        <name>Zn(2+)</name>
        <dbReference type="ChEBI" id="CHEBI:29105"/>
    </ligand>
</feature>
<feature type="binding site" evidence="9">
    <location>
        <position position="141"/>
    </location>
    <ligand>
        <name>Zn(2+)</name>
        <dbReference type="ChEBI" id="CHEBI:29105"/>
    </ligand>
</feature>
<feature type="domain" description="Methionyl/Leucyl tRNA synthetase" evidence="10">
    <location>
        <begin position="4"/>
        <end position="390"/>
    </location>
</feature>
<comment type="catalytic activity">
    <reaction evidence="8 9">
        <text>tRNA(Met) + L-methionine + ATP = L-methionyl-tRNA(Met) + AMP + diphosphate</text>
        <dbReference type="Rhea" id="RHEA:13481"/>
        <dbReference type="Rhea" id="RHEA-COMP:9667"/>
        <dbReference type="Rhea" id="RHEA-COMP:9698"/>
        <dbReference type="ChEBI" id="CHEBI:30616"/>
        <dbReference type="ChEBI" id="CHEBI:33019"/>
        <dbReference type="ChEBI" id="CHEBI:57844"/>
        <dbReference type="ChEBI" id="CHEBI:78442"/>
        <dbReference type="ChEBI" id="CHEBI:78530"/>
        <dbReference type="ChEBI" id="CHEBI:456215"/>
        <dbReference type="EC" id="6.1.1.10"/>
    </reaction>
</comment>
<keyword evidence="9" id="KW-0479">Metal-binding</keyword>
<evidence type="ECO:0000256" key="1">
    <source>
        <dbReference type="ARBA" id="ARBA00003314"/>
    </source>
</evidence>
<evidence type="ECO:0000256" key="4">
    <source>
        <dbReference type="ARBA" id="ARBA00022741"/>
    </source>
</evidence>
<dbReference type="NCBIfam" id="TIGR00398">
    <property type="entry name" value="metG"/>
    <property type="match status" value="1"/>
</dbReference>
<dbReference type="GO" id="GO:0005524">
    <property type="term" value="F:ATP binding"/>
    <property type="evidence" value="ECO:0007669"/>
    <property type="project" value="UniProtKB-UniRule"/>
</dbReference>
<comment type="caution">
    <text evidence="9">Lacks conserved residue(s) required for the propagation of feature annotation.</text>
</comment>
<dbReference type="PANTHER" id="PTHR45765">
    <property type="entry name" value="METHIONINE--TRNA LIGASE"/>
    <property type="match status" value="1"/>
</dbReference>
<dbReference type="SUPFAM" id="SSF47323">
    <property type="entry name" value="Anticodon-binding domain of a subclass of class I aminoacyl-tRNA synthetases"/>
    <property type="match status" value="1"/>
</dbReference>
<comment type="cofactor">
    <cofactor evidence="9">
        <name>Zn(2+)</name>
        <dbReference type="ChEBI" id="CHEBI:29105"/>
    </cofactor>
    <text evidence="9">Binds 1 zinc ion per subunit.</text>
</comment>
<dbReference type="CDD" id="cd07957">
    <property type="entry name" value="Anticodon_Ia_Met"/>
    <property type="match status" value="1"/>
</dbReference>
<comment type="similarity">
    <text evidence="2 9">Belongs to the class-I aminoacyl-tRNA synthetase family. MetG type 1 subfamily.</text>
</comment>
<keyword evidence="5 9" id="KW-0067">ATP-binding</keyword>
<dbReference type="PANTHER" id="PTHR45765:SF1">
    <property type="entry name" value="METHIONINE--TRNA LIGASE, CYTOPLASMIC"/>
    <property type="match status" value="1"/>
</dbReference>
<evidence type="ECO:0000256" key="9">
    <source>
        <dbReference type="HAMAP-Rule" id="MF_00098"/>
    </source>
</evidence>
<sequence length="543" mass="62996">MNVIISGAWVYANGSLHIGHVASLISGDVIARYYRQKGDDVCYVSGSDCYGTPITIKAKKEGKSPLKIAEFYHKEFVDCFNALGFSYDYYGKTISNEHNEFVKDFHRKLYKSKSVIEKKVQQAYCVDCEEYLPDRFVEGKCPECGEITRGDQCDACGRVLEPELLIEGRCALCGQKIGFKESTHLYLRLSDYEAELRKLVNESRYWRKNAIDFTNRYLDEGLRDKALTRDLKWGIEVPKEGYSDKKIYIWAENVLGYLSSSTVATRKNQDFNDYWKNEEALHYYVHGKDNIPFHTIILPSLLLANGENYHLPDRIISSEYLTLEHKKISTSKDYAVWIKDIINRYDPDTIRYFLIANGPEKRDTDFSFRELINRHNGELLGTYGNFINRTIVFIEKYFNNKIPDGSIDENIEAQLKSIYKTTGENIEIGNLRAGLEEIFNLLRNANKYFDTKKPWETRTTDQKDCENTIYNCIQIIANTAVLLEPFIPFSSNKVIKWLGINDTWDFKLIESGKSINSIDKLFERIDKKIIHEELEKLNIKDIN</sequence>
<feature type="domain" description="Methionyl-tRNA synthetase anticodon-binding" evidence="11">
    <location>
        <begin position="407"/>
        <end position="528"/>
    </location>
</feature>
<dbReference type="CDD" id="cd00814">
    <property type="entry name" value="MetRS_core"/>
    <property type="match status" value="1"/>
</dbReference>
<gene>
    <name evidence="9" type="primary">metG</name>
    <name evidence="12" type="ORF">HYG85_22295</name>
</gene>
<evidence type="ECO:0000256" key="7">
    <source>
        <dbReference type="ARBA" id="ARBA00023146"/>
    </source>
</evidence>
<dbReference type="RefSeq" id="WP_212691502.1">
    <property type="nucleotide sequence ID" value="NZ_CP058561.1"/>
</dbReference>
<keyword evidence="7 9" id="KW-0030">Aminoacyl-tRNA synthetase</keyword>
<dbReference type="InterPro" id="IPR015413">
    <property type="entry name" value="Methionyl/Leucyl_tRNA_Synth"/>
</dbReference>
<evidence type="ECO:0000256" key="5">
    <source>
        <dbReference type="ARBA" id="ARBA00022840"/>
    </source>
</evidence>
<dbReference type="EC" id="6.1.1.10" evidence="9"/>
<keyword evidence="3 9" id="KW-0436">Ligase</keyword>
<dbReference type="SUPFAM" id="SSF57770">
    <property type="entry name" value="Methionyl-tRNA synthetase (MetRS), Zn-domain"/>
    <property type="match status" value="1"/>
</dbReference>
<comment type="function">
    <text evidence="1 9">Is required not only for elongation of protein synthesis but also for the initiation of all mRNA translation through initiator tRNA(fMet) aminoacylation.</text>
</comment>
<dbReference type="HAMAP" id="MF_00098">
    <property type="entry name" value="Met_tRNA_synth_type1"/>
    <property type="match status" value="1"/>
</dbReference>
<dbReference type="Proteomes" id="UP000677305">
    <property type="component" value="Chromosome"/>
</dbReference>
<evidence type="ECO:0000313" key="13">
    <source>
        <dbReference type="Proteomes" id="UP000677305"/>
    </source>
</evidence>
<dbReference type="InterPro" id="IPR014729">
    <property type="entry name" value="Rossmann-like_a/b/a_fold"/>
</dbReference>
<comment type="subunit">
    <text evidence="9">Monomer.</text>
</comment>
<keyword evidence="6 9" id="KW-0648">Protein biosynthesis</keyword>
<evidence type="ECO:0000256" key="3">
    <source>
        <dbReference type="ARBA" id="ARBA00022598"/>
    </source>
</evidence>
<dbReference type="Gene3D" id="2.20.28.20">
    <property type="entry name" value="Methionyl-tRNA synthetase, Zn-domain"/>
    <property type="match status" value="1"/>
</dbReference>
<feature type="binding site" evidence="9">
    <location>
        <position position="330"/>
    </location>
    <ligand>
        <name>ATP</name>
        <dbReference type="ChEBI" id="CHEBI:30616"/>
    </ligand>
</feature>
<reference evidence="12 13" key="1">
    <citation type="submission" date="2020-07" db="EMBL/GenBank/DDBJ databases">
        <title>Vallitalea guaymasensis genome.</title>
        <authorList>
            <person name="Postec A."/>
        </authorList>
    </citation>
    <scope>NUCLEOTIDE SEQUENCE [LARGE SCALE GENOMIC DNA]</scope>
    <source>
        <strain evidence="12 13">Ra1766G1</strain>
    </source>
</reference>
<dbReference type="Pfam" id="PF09334">
    <property type="entry name" value="tRNA-synt_1g"/>
    <property type="match status" value="1"/>
</dbReference>
<dbReference type="KEGG" id="vgu:HYG85_22295"/>
<organism evidence="12 13">
    <name type="scientific">Vallitalea guaymasensis</name>
    <dbReference type="NCBI Taxonomy" id="1185412"/>
    <lineage>
        <taxon>Bacteria</taxon>
        <taxon>Bacillati</taxon>
        <taxon>Bacillota</taxon>
        <taxon>Clostridia</taxon>
        <taxon>Lachnospirales</taxon>
        <taxon>Vallitaleaceae</taxon>
        <taxon>Vallitalea</taxon>
    </lineage>
</organism>
<dbReference type="Pfam" id="PF19303">
    <property type="entry name" value="Anticodon_3"/>
    <property type="match status" value="1"/>
</dbReference>
<dbReference type="Gene3D" id="3.40.50.620">
    <property type="entry name" value="HUPs"/>
    <property type="match status" value="1"/>
</dbReference>
<dbReference type="SUPFAM" id="SSF52374">
    <property type="entry name" value="Nucleotidylyl transferase"/>
    <property type="match status" value="1"/>
</dbReference>
<dbReference type="GO" id="GO:0006431">
    <property type="term" value="P:methionyl-tRNA aminoacylation"/>
    <property type="evidence" value="ECO:0007669"/>
    <property type="project" value="UniProtKB-UniRule"/>
</dbReference>
<keyword evidence="9" id="KW-0862">Zinc</keyword>
<evidence type="ECO:0000259" key="11">
    <source>
        <dbReference type="Pfam" id="PF19303"/>
    </source>
</evidence>
<dbReference type="EMBL" id="CP058561">
    <property type="protein sequence ID" value="QUH31508.1"/>
    <property type="molecule type" value="Genomic_DNA"/>
</dbReference>
<dbReference type="InterPro" id="IPR041872">
    <property type="entry name" value="Anticodon_Met"/>
</dbReference>
<feature type="binding site" evidence="9">
    <location>
        <position position="156"/>
    </location>
    <ligand>
        <name>Zn(2+)</name>
        <dbReference type="ChEBI" id="CHEBI:29105"/>
    </ligand>
</feature>
<evidence type="ECO:0000313" key="12">
    <source>
        <dbReference type="EMBL" id="QUH31508.1"/>
    </source>
</evidence>